<comment type="caution">
    <text evidence="2">The sequence shown here is derived from an EMBL/GenBank/DDBJ whole genome shotgun (WGS) entry which is preliminary data.</text>
</comment>
<feature type="domain" description="DUF7660" evidence="1">
    <location>
        <begin position="16"/>
        <end position="98"/>
    </location>
</feature>
<dbReference type="RefSeq" id="WP_346195954.1">
    <property type="nucleotide sequence ID" value="NZ_JBDJHV010000030.1"/>
</dbReference>
<sequence>MAVDLYELADAVENEEGFLQFVAALASDWEEERQLEVEKPSSPYGSGALGWENGSIGAFLESAHAWAEASAKGTQFYKVPTNPWCRAAQILLAGKFFE</sequence>
<dbReference type="Proteomes" id="UP001438292">
    <property type="component" value="Unassembled WGS sequence"/>
</dbReference>
<name>A0ABV0H4P1_9NEIS</name>
<protein>
    <recommendedName>
        <fullName evidence="1">DUF7660 domain-containing protein</fullName>
    </recommendedName>
</protein>
<proteinExistence type="predicted"/>
<dbReference type="InterPro" id="IPR056077">
    <property type="entry name" value="DUF7660"/>
</dbReference>
<reference evidence="2 3" key="1">
    <citation type="submission" date="2024-05" db="EMBL/GenBank/DDBJ databases">
        <authorList>
            <person name="De Oliveira J.P."/>
            <person name="Noriler S.A."/>
            <person name="De Oliveira A.G."/>
            <person name="Sipoli D.S."/>
        </authorList>
    </citation>
    <scope>NUCLEOTIDE SEQUENCE [LARGE SCALE GENOMIC DNA]</scope>
    <source>
        <strain evidence="2 3">LABIM186</strain>
    </source>
</reference>
<keyword evidence="3" id="KW-1185">Reference proteome</keyword>
<organism evidence="2 3">
    <name type="scientific">Chromobacterium piscinae</name>
    <dbReference type="NCBI Taxonomy" id="686831"/>
    <lineage>
        <taxon>Bacteria</taxon>
        <taxon>Pseudomonadati</taxon>
        <taxon>Pseudomonadota</taxon>
        <taxon>Betaproteobacteria</taxon>
        <taxon>Neisseriales</taxon>
        <taxon>Chromobacteriaceae</taxon>
        <taxon>Chromobacterium</taxon>
    </lineage>
</organism>
<evidence type="ECO:0000313" key="3">
    <source>
        <dbReference type="Proteomes" id="UP001438292"/>
    </source>
</evidence>
<evidence type="ECO:0000259" key="1">
    <source>
        <dbReference type="Pfam" id="PF24693"/>
    </source>
</evidence>
<dbReference type="EMBL" id="JBDQQU010000011">
    <property type="protein sequence ID" value="MEO3955070.1"/>
    <property type="molecule type" value="Genomic_DNA"/>
</dbReference>
<gene>
    <name evidence="2" type="ORF">ABH309_11425</name>
</gene>
<accession>A0ABV0H4P1</accession>
<evidence type="ECO:0000313" key="2">
    <source>
        <dbReference type="EMBL" id="MEO3955070.1"/>
    </source>
</evidence>
<dbReference type="Pfam" id="PF24693">
    <property type="entry name" value="DUF7660"/>
    <property type="match status" value="1"/>
</dbReference>